<dbReference type="EC" id="6.3.5.-" evidence="1"/>
<dbReference type="RefSeq" id="WP_158034209.1">
    <property type="nucleotide sequence ID" value="NZ_ML708620.1"/>
</dbReference>
<dbReference type="GO" id="GO:0050567">
    <property type="term" value="F:glutaminyl-tRNA synthase (glutamine-hydrolyzing) activity"/>
    <property type="evidence" value="ECO:0007669"/>
    <property type="project" value="UniProtKB-UniRule"/>
</dbReference>
<dbReference type="GO" id="GO:0070681">
    <property type="term" value="P:glutaminyl-tRNAGln biosynthesis via transamidation"/>
    <property type="evidence" value="ECO:0007669"/>
    <property type="project" value="TreeGrafter"/>
</dbReference>
<dbReference type="EMBL" id="SZWF01000014">
    <property type="protein sequence ID" value="KAA9393789.1"/>
    <property type="molecule type" value="Genomic_DNA"/>
</dbReference>
<dbReference type="InterPro" id="IPR003837">
    <property type="entry name" value="GatC"/>
</dbReference>
<dbReference type="GO" id="GO:0050566">
    <property type="term" value="F:asparaginyl-tRNA synthase (glutamine-hydrolyzing) activity"/>
    <property type="evidence" value="ECO:0007669"/>
    <property type="project" value="RHEA"/>
</dbReference>
<dbReference type="GO" id="GO:0006412">
    <property type="term" value="P:translation"/>
    <property type="evidence" value="ECO:0007669"/>
    <property type="project" value="UniProtKB-UniRule"/>
</dbReference>
<keyword evidence="1" id="KW-0648">Protein biosynthesis</keyword>
<reference evidence="2 3" key="1">
    <citation type="submission" date="2019-05" db="EMBL/GenBank/DDBJ databases">
        <title>Kocuria coralli sp. nov., a novel actinobacterium isolated from coral reef seawater.</title>
        <authorList>
            <person name="Li J."/>
        </authorList>
    </citation>
    <scope>NUCLEOTIDE SEQUENCE [LARGE SCALE GENOMIC DNA]</scope>
    <source>
        <strain evidence="2 3">SCSIO 13007</strain>
    </source>
</reference>
<dbReference type="NCBIfam" id="TIGR00135">
    <property type="entry name" value="gatC"/>
    <property type="match status" value="1"/>
</dbReference>
<comment type="function">
    <text evidence="1">Allows the formation of correctly charged Asn-tRNA(Asn) or Gln-tRNA(Gln) through the transamidation of misacylated Asp-tRNA(Asn) or Glu-tRNA(Gln) in organisms which lack either or both of asparaginyl-tRNA or glutaminyl-tRNA synthetases. The reaction takes place in the presence of glutamine and ATP through an activated phospho-Asp-tRNA(Asn) or phospho-Glu-tRNA(Gln).</text>
</comment>
<comment type="similarity">
    <text evidence="1">Belongs to the GatC family.</text>
</comment>
<comment type="subunit">
    <text evidence="1">Heterotrimer of A, B and C subunits.</text>
</comment>
<organism evidence="2 3">
    <name type="scientific">Kocuria coralli</name>
    <dbReference type="NCBI Taxonomy" id="1461025"/>
    <lineage>
        <taxon>Bacteria</taxon>
        <taxon>Bacillati</taxon>
        <taxon>Actinomycetota</taxon>
        <taxon>Actinomycetes</taxon>
        <taxon>Micrococcales</taxon>
        <taxon>Micrococcaceae</taxon>
        <taxon>Kocuria</taxon>
    </lineage>
</organism>
<dbReference type="Pfam" id="PF02686">
    <property type="entry name" value="GatC"/>
    <property type="match status" value="1"/>
</dbReference>
<dbReference type="Proteomes" id="UP000325957">
    <property type="component" value="Unassembled WGS sequence"/>
</dbReference>
<dbReference type="AlphaFoldDB" id="A0A5J5KVT1"/>
<comment type="catalytic activity">
    <reaction evidence="1">
        <text>L-glutamyl-tRNA(Gln) + L-glutamine + ATP + H2O = L-glutaminyl-tRNA(Gln) + L-glutamate + ADP + phosphate + H(+)</text>
        <dbReference type="Rhea" id="RHEA:17521"/>
        <dbReference type="Rhea" id="RHEA-COMP:9681"/>
        <dbReference type="Rhea" id="RHEA-COMP:9684"/>
        <dbReference type="ChEBI" id="CHEBI:15377"/>
        <dbReference type="ChEBI" id="CHEBI:15378"/>
        <dbReference type="ChEBI" id="CHEBI:29985"/>
        <dbReference type="ChEBI" id="CHEBI:30616"/>
        <dbReference type="ChEBI" id="CHEBI:43474"/>
        <dbReference type="ChEBI" id="CHEBI:58359"/>
        <dbReference type="ChEBI" id="CHEBI:78520"/>
        <dbReference type="ChEBI" id="CHEBI:78521"/>
        <dbReference type="ChEBI" id="CHEBI:456216"/>
    </reaction>
</comment>
<dbReference type="SUPFAM" id="SSF141000">
    <property type="entry name" value="Glu-tRNAGln amidotransferase C subunit"/>
    <property type="match status" value="1"/>
</dbReference>
<dbReference type="GO" id="GO:0005524">
    <property type="term" value="F:ATP binding"/>
    <property type="evidence" value="ECO:0007669"/>
    <property type="project" value="UniProtKB-KW"/>
</dbReference>
<dbReference type="InterPro" id="IPR036113">
    <property type="entry name" value="Asp/Glu-ADT_sf_sub_c"/>
</dbReference>
<dbReference type="GO" id="GO:0016740">
    <property type="term" value="F:transferase activity"/>
    <property type="evidence" value="ECO:0007669"/>
    <property type="project" value="UniProtKB-KW"/>
</dbReference>
<dbReference type="PANTHER" id="PTHR15004">
    <property type="entry name" value="GLUTAMYL-TRNA(GLN) AMIDOTRANSFERASE SUBUNIT C, MITOCHONDRIAL"/>
    <property type="match status" value="1"/>
</dbReference>
<keyword evidence="2" id="KW-0808">Transferase</keyword>
<dbReference type="HAMAP" id="MF_00122">
    <property type="entry name" value="GatC"/>
    <property type="match status" value="1"/>
</dbReference>
<protein>
    <recommendedName>
        <fullName evidence="1">Aspartyl/glutamyl-tRNA(Asn/Gln) amidotransferase subunit C</fullName>
        <shortName evidence="1">Asp/Glu-ADT subunit C</shortName>
        <ecNumber evidence="1">6.3.5.-</ecNumber>
    </recommendedName>
</protein>
<comment type="catalytic activity">
    <reaction evidence="1">
        <text>L-aspartyl-tRNA(Asn) + L-glutamine + ATP + H2O = L-asparaginyl-tRNA(Asn) + L-glutamate + ADP + phosphate + 2 H(+)</text>
        <dbReference type="Rhea" id="RHEA:14513"/>
        <dbReference type="Rhea" id="RHEA-COMP:9674"/>
        <dbReference type="Rhea" id="RHEA-COMP:9677"/>
        <dbReference type="ChEBI" id="CHEBI:15377"/>
        <dbReference type="ChEBI" id="CHEBI:15378"/>
        <dbReference type="ChEBI" id="CHEBI:29985"/>
        <dbReference type="ChEBI" id="CHEBI:30616"/>
        <dbReference type="ChEBI" id="CHEBI:43474"/>
        <dbReference type="ChEBI" id="CHEBI:58359"/>
        <dbReference type="ChEBI" id="CHEBI:78515"/>
        <dbReference type="ChEBI" id="CHEBI:78516"/>
        <dbReference type="ChEBI" id="CHEBI:456216"/>
    </reaction>
</comment>
<dbReference type="Gene3D" id="1.10.20.60">
    <property type="entry name" value="Glu-tRNAGln amidotransferase C subunit, N-terminal domain"/>
    <property type="match status" value="1"/>
</dbReference>
<keyword evidence="1" id="KW-0436">Ligase</keyword>
<dbReference type="PANTHER" id="PTHR15004:SF0">
    <property type="entry name" value="GLUTAMYL-TRNA(GLN) AMIDOTRANSFERASE SUBUNIT C, MITOCHONDRIAL"/>
    <property type="match status" value="1"/>
</dbReference>
<evidence type="ECO:0000313" key="3">
    <source>
        <dbReference type="Proteomes" id="UP000325957"/>
    </source>
</evidence>
<dbReference type="GO" id="GO:0006450">
    <property type="term" value="P:regulation of translational fidelity"/>
    <property type="evidence" value="ECO:0007669"/>
    <property type="project" value="InterPro"/>
</dbReference>
<evidence type="ECO:0000256" key="1">
    <source>
        <dbReference type="HAMAP-Rule" id="MF_00122"/>
    </source>
</evidence>
<keyword evidence="1" id="KW-0547">Nucleotide-binding</keyword>
<keyword evidence="3" id="KW-1185">Reference proteome</keyword>
<comment type="caution">
    <text evidence="2">The sequence shown here is derived from an EMBL/GenBank/DDBJ whole genome shotgun (WGS) entry which is preliminary data.</text>
</comment>
<proteinExistence type="inferred from homology"/>
<name>A0A5J5KVT1_9MICC</name>
<gene>
    <name evidence="1 2" type="primary">gatC</name>
    <name evidence="2" type="ORF">FCK90_10220</name>
</gene>
<sequence>MSEITRDTVAHLAALAHIEMSEEQLQATAGELQQIVQAVAEVSEVAGDDVPATSHPLPLRNVMREDVVGEPLTAEEALSGAPDAEDGQFKVPAILEED</sequence>
<keyword evidence="1" id="KW-0067">ATP-binding</keyword>
<evidence type="ECO:0000313" key="2">
    <source>
        <dbReference type="EMBL" id="KAA9393789.1"/>
    </source>
</evidence>
<accession>A0A5J5KVT1</accession>
<dbReference type="OrthoDB" id="5295223at2"/>